<keyword evidence="6" id="KW-0271">Exosome</keyword>
<dbReference type="AlphaFoldDB" id="A0AA39UXF6"/>
<comment type="caution">
    <text evidence="12">The sequence shown here is derived from an EMBL/GenBank/DDBJ whole genome shotgun (WGS) entry which is preliminary data.</text>
</comment>
<dbReference type="PANTHER" id="PTHR11097">
    <property type="entry name" value="EXOSOME COMPLEX EXONUCLEASE RIBOSOMAL RNA PROCESSING PROTEIN"/>
    <property type="match status" value="1"/>
</dbReference>
<dbReference type="Proteomes" id="UP001166286">
    <property type="component" value="Unassembled WGS sequence"/>
</dbReference>
<feature type="region of interest" description="Disordered" evidence="10">
    <location>
        <begin position="94"/>
        <end position="115"/>
    </location>
</feature>
<reference evidence="12" key="1">
    <citation type="submission" date="2023-03" db="EMBL/GenBank/DDBJ databases">
        <title>Complete genome of Cladonia borealis.</title>
        <authorList>
            <person name="Park H."/>
        </authorList>
    </citation>
    <scope>NUCLEOTIDE SEQUENCE</scope>
    <source>
        <strain evidence="12">ANT050790</strain>
    </source>
</reference>
<dbReference type="GO" id="GO:0035925">
    <property type="term" value="F:mRNA 3'-UTR AU-rich region binding"/>
    <property type="evidence" value="ECO:0007669"/>
    <property type="project" value="TreeGrafter"/>
</dbReference>
<feature type="compositionally biased region" description="Polar residues" evidence="10">
    <location>
        <begin position="50"/>
        <end position="62"/>
    </location>
</feature>
<dbReference type="InterPro" id="IPR020568">
    <property type="entry name" value="Ribosomal_Su5_D2-typ_SF"/>
</dbReference>
<dbReference type="GO" id="GO:0016075">
    <property type="term" value="P:rRNA catabolic process"/>
    <property type="evidence" value="ECO:0007669"/>
    <property type="project" value="TreeGrafter"/>
</dbReference>
<feature type="domain" description="Exoribonuclease phosphorolytic" evidence="11">
    <location>
        <begin position="54"/>
        <end position="92"/>
    </location>
</feature>
<dbReference type="GO" id="GO:0034473">
    <property type="term" value="P:U1 snRNA 3'-end processing"/>
    <property type="evidence" value="ECO:0007669"/>
    <property type="project" value="TreeGrafter"/>
</dbReference>
<evidence type="ECO:0000256" key="9">
    <source>
        <dbReference type="ARBA" id="ARBA00030617"/>
    </source>
</evidence>
<evidence type="ECO:0000256" key="8">
    <source>
        <dbReference type="ARBA" id="ARBA00023242"/>
    </source>
</evidence>
<dbReference type="SUPFAM" id="SSF55666">
    <property type="entry name" value="Ribonuclease PH domain 2-like"/>
    <property type="match status" value="1"/>
</dbReference>
<comment type="similarity">
    <text evidence="3">Belongs to the RNase PH family.</text>
</comment>
<evidence type="ECO:0000256" key="4">
    <source>
        <dbReference type="ARBA" id="ARBA00022490"/>
    </source>
</evidence>
<dbReference type="InterPro" id="IPR036345">
    <property type="entry name" value="ExoRNase_PH_dom2_sf"/>
</dbReference>
<dbReference type="GO" id="GO:0000177">
    <property type="term" value="C:cytoplasmic exosome (RNase complex)"/>
    <property type="evidence" value="ECO:0007669"/>
    <property type="project" value="TreeGrafter"/>
</dbReference>
<evidence type="ECO:0000256" key="10">
    <source>
        <dbReference type="SAM" id="MobiDB-lite"/>
    </source>
</evidence>
<dbReference type="SUPFAM" id="SSF54211">
    <property type="entry name" value="Ribosomal protein S5 domain 2-like"/>
    <property type="match status" value="1"/>
</dbReference>
<evidence type="ECO:0000256" key="1">
    <source>
        <dbReference type="ARBA" id="ARBA00004496"/>
    </source>
</evidence>
<keyword evidence="5" id="KW-0698">rRNA processing</keyword>
<evidence type="ECO:0000256" key="2">
    <source>
        <dbReference type="ARBA" id="ARBA00004604"/>
    </source>
</evidence>
<dbReference type="EMBL" id="JAFEKC020000024">
    <property type="protein sequence ID" value="KAK0507267.1"/>
    <property type="molecule type" value="Genomic_DNA"/>
</dbReference>
<dbReference type="GO" id="GO:0071035">
    <property type="term" value="P:nuclear polyadenylation-dependent rRNA catabolic process"/>
    <property type="evidence" value="ECO:0007669"/>
    <property type="project" value="TreeGrafter"/>
</dbReference>
<dbReference type="GO" id="GO:0000176">
    <property type="term" value="C:nuclear exosome (RNase complex)"/>
    <property type="evidence" value="ECO:0007669"/>
    <property type="project" value="UniProtKB-ARBA"/>
</dbReference>
<dbReference type="GO" id="GO:0005730">
    <property type="term" value="C:nucleolus"/>
    <property type="evidence" value="ECO:0007669"/>
    <property type="project" value="UniProtKB-SubCell"/>
</dbReference>
<evidence type="ECO:0000256" key="6">
    <source>
        <dbReference type="ARBA" id="ARBA00022835"/>
    </source>
</evidence>
<keyword evidence="8" id="KW-0539">Nucleus</keyword>
<protein>
    <recommendedName>
        <fullName evidence="9">Ribosomal RNA-processing protein 43</fullName>
    </recommendedName>
</protein>
<dbReference type="GO" id="GO:0034476">
    <property type="term" value="P:U5 snRNA 3'-end processing"/>
    <property type="evidence" value="ECO:0007669"/>
    <property type="project" value="TreeGrafter"/>
</dbReference>
<dbReference type="Gene3D" id="3.30.230.70">
    <property type="entry name" value="GHMP Kinase, N-terminal domain"/>
    <property type="match status" value="1"/>
</dbReference>
<dbReference type="InterPro" id="IPR050590">
    <property type="entry name" value="Exosome_comp_Rrp42_subfam"/>
</dbReference>
<evidence type="ECO:0000313" key="12">
    <source>
        <dbReference type="EMBL" id="KAK0507267.1"/>
    </source>
</evidence>
<gene>
    <name evidence="12" type="ORF">JMJ35_010305</name>
</gene>
<feature type="compositionally biased region" description="Basic and acidic residues" evidence="10">
    <location>
        <begin position="148"/>
        <end position="163"/>
    </location>
</feature>
<proteinExistence type="inferred from homology"/>
<dbReference type="InterPro" id="IPR001247">
    <property type="entry name" value="ExoRNase_PH_dom1"/>
</dbReference>
<feature type="domain" description="Exoribonuclease phosphorolytic" evidence="11">
    <location>
        <begin position="164"/>
        <end position="287"/>
    </location>
</feature>
<sequence>MAIKPSPSDSTSNPVQTLTFPALVFAKLAPTTFLTAHLSSPHGPLRPSGRSPSQVRTPTCHTGSLTHAHGSAVVRCGDTAVVCGVRGEILRAEDIPDYKPQPEEDARRDYEDEQDEQALKITIMAEEEKKLAEIGSGGHNRNSQSPDRGNEDEQGRRKRIRREDSEEMARLGLLVPNLELATGCSPDNLPGGPPSLLAQTLTQRILTLLHTTHLLRMGDLRLWFHPRAPSSTPFKPADEGEDEDLARPSVKAFWALYIDILFISLDGNAFDAAWLSVLAALKDTRLPRAWWDGDRETVLCSDDPSEARVLDLYDMPVALSFGIFEGDGESKGKRWVLVDMDGFEEGQCREGGTVVVGDGGRVVRIEKDGRGMVGVKEVRDLVERAKERRMEWIGVLG</sequence>
<feature type="compositionally biased region" description="Basic and acidic residues" evidence="10">
    <location>
        <begin position="94"/>
        <end position="110"/>
    </location>
</feature>
<comment type="subcellular location">
    <subcellularLocation>
        <location evidence="1">Cytoplasm</location>
    </subcellularLocation>
    <subcellularLocation>
        <location evidence="2">Nucleus</location>
        <location evidence="2">Nucleolus</location>
    </subcellularLocation>
</comment>
<keyword evidence="13" id="KW-1185">Reference proteome</keyword>
<dbReference type="InterPro" id="IPR027408">
    <property type="entry name" value="PNPase/RNase_PH_dom_sf"/>
</dbReference>
<feature type="region of interest" description="Disordered" evidence="10">
    <location>
        <begin position="39"/>
        <end position="62"/>
    </location>
</feature>
<organism evidence="12 13">
    <name type="scientific">Cladonia borealis</name>
    <dbReference type="NCBI Taxonomy" id="184061"/>
    <lineage>
        <taxon>Eukaryota</taxon>
        <taxon>Fungi</taxon>
        <taxon>Dikarya</taxon>
        <taxon>Ascomycota</taxon>
        <taxon>Pezizomycotina</taxon>
        <taxon>Lecanoromycetes</taxon>
        <taxon>OSLEUM clade</taxon>
        <taxon>Lecanoromycetidae</taxon>
        <taxon>Lecanorales</taxon>
        <taxon>Lecanorineae</taxon>
        <taxon>Cladoniaceae</taxon>
        <taxon>Cladonia</taxon>
    </lineage>
</organism>
<dbReference type="GO" id="GO:0071038">
    <property type="term" value="P:TRAMP-dependent tRNA surveillance pathway"/>
    <property type="evidence" value="ECO:0007669"/>
    <property type="project" value="TreeGrafter"/>
</dbReference>
<dbReference type="GO" id="GO:0000467">
    <property type="term" value="P:exonucleolytic trimming to generate mature 3'-end of 5.8S rRNA from tricistronic rRNA transcript (SSU-rRNA, 5.8S rRNA, LSU-rRNA)"/>
    <property type="evidence" value="ECO:0007669"/>
    <property type="project" value="TreeGrafter"/>
</dbReference>
<keyword evidence="7" id="KW-0694">RNA-binding</keyword>
<evidence type="ECO:0000256" key="3">
    <source>
        <dbReference type="ARBA" id="ARBA00006678"/>
    </source>
</evidence>
<name>A0AA39UXF6_9LECA</name>
<keyword evidence="4" id="KW-0963">Cytoplasm</keyword>
<dbReference type="PANTHER" id="PTHR11097:SF9">
    <property type="entry name" value="EXOSOME COMPLEX COMPONENT RRP43"/>
    <property type="match status" value="1"/>
</dbReference>
<evidence type="ECO:0000256" key="5">
    <source>
        <dbReference type="ARBA" id="ARBA00022552"/>
    </source>
</evidence>
<feature type="region of interest" description="Disordered" evidence="10">
    <location>
        <begin position="133"/>
        <end position="163"/>
    </location>
</feature>
<accession>A0AA39UXF6</accession>
<dbReference type="GO" id="GO:0034475">
    <property type="term" value="P:U4 snRNA 3'-end processing"/>
    <property type="evidence" value="ECO:0007669"/>
    <property type="project" value="TreeGrafter"/>
</dbReference>
<evidence type="ECO:0000259" key="11">
    <source>
        <dbReference type="Pfam" id="PF01138"/>
    </source>
</evidence>
<dbReference type="GO" id="GO:0071028">
    <property type="term" value="P:nuclear mRNA surveillance"/>
    <property type="evidence" value="ECO:0007669"/>
    <property type="project" value="TreeGrafter"/>
</dbReference>
<evidence type="ECO:0000256" key="7">
    <source>
        <dbReference type="ARBA" id="ARBA00022884"/>
    </source>
</evidence>
<evidence type="ECO:0000313" key="13">
    <source>
        <dbReference type="Proteomes" id="UP001166286"/>
    </source>
</evidence>
<dbReference type="Pfam" id="PF01138">
    <property type="entry name" value="RNase_PH"/>
    <property type="match status" value="2"/>
</dbReference>